<evidence type="ECO:0000259" key="2">
    <source>
        <dbReference type="Pfam" id="PF05970"/>
    </source>
</evidence>
<name>A0A9N7N3H4_STRHE</name>
<dbReference type="EMBL" id="CACSLK010020742">
    <property type="protein sequence ID" value="CAA0821448.1"/>
    <property type="molecule type" value="Genomic_DNA"/>
</dbReference>
<keyword evidence="1" id="KW-0233">DNA recombination</keyword>
<accession>A0A9N7N3H4</accession>
<dbReference type="InterPro" id="IPR027417">
    <property type="entry name" value="P-loop_NTPase"/>
</dbReference>
<sequence>MIALATATSGVSAAIMPGGRTVHSRFKIPIDVSEGSKGSMSKQSGTAELLRKARLIIWDEAPMAKRWAIEYVHSLLQDVMGNNQDFGGKVVVLGGDFRQVLPVVPKATIQQTISASLVKSRLWPKMKKVSLSRNMRSMNDPAFSEFLLKVGNGEEPTDTEGNIEVPDEMIVHYDSEDDSLQRLINIIFPNLEQNAKRLWRSWAQPSCRRRSTSLLMACSLMRRASGEDDGSSSTPYRIDMASEGVLASEAPKRESVVAGACDADIL</sequence>
<dbReference type="GO" id="GO:0006310">
    <property type="term" value="P:DNA recombination"/>
    <property type="evidence" value="ECO:0007669"/>
    <property type="project" value="UniProtKB-KW"/>
</dbReference>
<evidence type="ECO:0000313" key="4">
    <source>
        <dbReference type="Proteomes" id="UP001153555"/>
    </source>
</evidence>
<organism evidence="3 4">
    <name type="scientific">Striga hermonthica</name>
    <name type="common">Purple witchweed</name>
    <name type="synonym">Buchnera hermonthica</name>
    <dbReference type="NCBI Taxonomy" id="68872"/>
    <lineage>
        <taxon>Eukaryota</taxon>
        <taxon>Viridiplantae</taxon>
        <taxon>Streptophyta</taxon>
        <taxon>Embryophyta</taxon>
        <taxon>Tracheophyta</taxon>
        <taxon>Spermatophyta</taxon>
        <taxon>Magnoliopsida</taxon>
        <taxon>eudicotyledons</taxon>
        <taxon>Gunneridae</taxon>
        <taxon>Pentapetalae</taxon>
        <taxon>asterids</taxon>
        <taxon>lamiids</taxon>
        <taxon>Lamiales</taxon>
        <taxon>Orobanchaceae</taxon>
        <taxon>Buchnereae</taxon>
        <taxon>Striga</taxon>
    </lineage>
</organism>
<keyword evidence="1" id="KW-0378">Hydrolase</keyword>
<proteinExistence type="inferred from homology"/>
<dbReference type="GO" id="GO:0043139">
    <property type="term" value="F:5'-3' DNA helicase activity"/>
    <property type="evidence" value="ECO:0007669"/>
    <property type="project" value="UniProtKB-EC"/>
</dbReference>
<dbReference type="PANTHER" id="PTHR10492">
    <property type="match status" value="1"/>
</dbReference>
<dbReference type="GO" id="GO:0005524">
    <property type="term" value="F:ATP binding"/>
    <property type="evidence" value="ECO:0007669"/>
    <property type="project" value="UniProtKB-KW"/>
</dbReference>
<dbReference type="GO" id="GO:0006281">
    <property type="term" value="P:DNA repair"/>
    <property type="evidence" value="ECO:0007669"/>
    <property type="project" value="UniProtKB-KW"/>
</dbReference>
<protein>
    <recommendedName>
        <fullName evidence="1">ATP-dependent DNA helicase</fullName>
        <ecNumber evidence="1">5.6.2.3</ecNumber>
    </recommendedName>
</protein>
<dbReference type="Proteomes" id="UP001153555">
    <property type="component" value="Unassembled WGS sequence"/>
</dbReference>
<comment type="similarity">
    <text evidence="1">Belongs to the helicase family.</text>
</comment>
<dbReference type="AlphaFoldDB" id="A0A9N7N3H4"/>
<keyword evidence="1" id="KW-0347">Helicase</keyword>
<dbReference type="GO" id="GO:0016787">
    <property type="term" value="F:hydrolase activity"/>
    <property type="evidence" value="ECO:0007669"/>
    <property type="project" value="UniProtKB-KW"/>
</dbReference>
<comment type="catalytic activity">
    <reaction evidence="1">
        <text>ATP + H2O = ADP + phosphate + H(+)</text>
        <dbReference type="Rhea" id="RHEA:13065"/>
        <dbReference type="ChEBI" id="CHEBI:15377"/>
        <dbReference type="ChEBI" id="CHEBI:15378"/>
        <dbReference type="ChEBI" id="CHEBI:30616"/>
        <dbReference type="ChEBI" id="CHEBI:43474"/>
        <dbReference type="ChEBI" id="CHEBI:456216"/>
        <dbReference type="EC" id="5.6.2.3"/>
    </reaction>
</comment>
<dbReference type="OrthoDB" id="1734449at2759"/>
<dbReference type="Gene3D" id="3.40.50.300">
    <property type="entry name" value="P-loop containing nucleotide triphosphate hydrolases"/>
    <property type="match status" value="1"/>
</dbReference>
<dbReference type="InterPro" id="IPR010285">
    <property type="entry name" value="DNA_helicase_pif1-like_DEAD"/>
</dbReference>
<keyword evidence="1" id="KW-0547">Nucleotide-binding</keyword>
<keyword evidence="4" id="KW-1185">Reference proteome</keyword>
<dbReference type="PANTHER" id="PTHR10492:SF94">
    <property type="entry name" value="ATP-DEPENDENT DNA HELICASE"/>
    <property type="match status" value="1"/>
</dbReference>
<dbReference type="SUPFAM" id="SSF52540">
    <property type="entry name" value="P-loop containing nucleoside triphosphate hydrolases"/>
    <property type="match status" value="1"/>
</dbReference>
<dbReference type="EC" id="5.6.2.3" evidence="1"/>
<reference evidence="3" key="1">
    <citation type="submission" date="2019-12" db="EMBL/GenBank/DDBJ databases">
        <authorList>
            <person name="Scholes J."/>
        </authorList>
    </citation>
    <scope>NUCLEOTIDE SEQUENCE</scope>
</reference>
<feature type="domain" description="DNA helicase Pif1-like DEAD-box helicase" evidence="2">
    <location>
        <begin position="2"/>
        <end position="159"/>
    </location>
</feature>
<comment type="caution">
    <text evidence="3">The sequence shown here is derived from an EMBL/GenBank/DDBJ whole genome shotgun (WGS) entry which is preliminary data.</text>
</comment>
<dbReference type="GO" id="GO:0000723">
    <property type="term" value="P:telomere maintenance"/>
    <property type="evidence" value="ECO:0007669"/>
    <property type="project" value="InterPro"/>
</dbReference>
<evidence type="ECO:0000313" key="3">
    <source>
        <dbReference type="EMBL" id="CAA0821448.1"/>
    </source>
</evidence>
<evidence type="ECO:0000256" key="1">
    <source>
        <dbReference type="RuleBase" id="RU363044"/>
    </source>
</evidence>
<gene>
    <name evidence="3" type="ORF">SHERM_19450</name>
</gene>
<keyword evidence="1" id="KW-0067">ATP-binding</keyword>
<dbReference type="Pfam" id="PF05970">
    <property type="entry name" value="PIF1"/>
    <property type="match status" value="1"/>
</dbReference>
<keyword evidence="1" id="KW-0227">DNA damage</keyword>
<comment type="cofactor">
    <cofactor evidence="1">
        <name>Mg(2+)</name>
        <dbReference type="ChEBI" id="CHEBI:18420"/>
    </cofactor>
</comment>
<keyword evidence="1" id="KW-0234">DNA repair</keyword>